<dbReference type="Gene3D" id="3.30.980.40">
    <property type="match status" value="1"/>
</dbReference>
<evidence type="ECO:0000256" key="13">
    <source>
        <dbReference type="ARBA" id="ARBA00025923"/>
    </source>
</evidence>
<dbReference type="Pfam" id="PF17854">
    <property type="entry name" value="FtsK_alpha"/>
    <property type="match status" value="1"/>
</dbReference>
<feature type="compositionally biased region" description="Basic and acidic residues" evidence="16">
    <location>
        <begin position="292"/>
        <end position="306"/>
    </location>
</feature>
<keyword evidence="9 17" id="KW-1133">Transmembrane helix</keyword>
<feature type="transmembrane region" description="Helical" evidence="17">
    <location>
        <begin position="100"/>
        <end position="117"/>
    </location>
</feature>
<feature type="compositionally biased region" description="Basic residues" evidence="16">
    <location>
        <begin position="1"/>
        <end position="18"/>
    </location>
</feature>
<dbReference type="SUPFAM" id="SSF52540">
    <property type="entry name" value="P-loop containing nucleoside triphosphate hydrolases"/>
    <property type="match status" value="1"/>
</dbReference>
<keyword evidence="7" id="KW-0159">Chromosome partition</keyword>
<dbReference type="SMART" id="SM00843">
    <property type="entry name" value="Ftsk_gamma"/>
    <property type="match status" value="1"/>
</dbReference>
<dbReference type="PROSITE" id="PS50901">
    <property type="entry name" value="FTSK"/>
    <property type="match status" value="1"/>
</dbReference>
<keyword evidence="10" id="KW-0238">DNA-binding</keyword>
<dbReference type="Proteomes" id="UP000220251">
    <property type="component" value="Unassembled WGS sequence"/>
</dbReference>
<evidence type="ECO:0000256" key="17">
    <source>
        <dbReference type="SAM" id="Phobius"/>
    </source>
</evidence>
<evidence type="ECO:0000256" key="14">
    <source>
        <dbReference type="PROSITE-ProRule" id="PRU00289"/>
    </source>
</evidence>
<dbReference type="InterPro" id="IPR041027">
    <property type="entry name" value="FtsK_alpha"/>
</dbReference>
<evidence type="ECO:0000256" key="8">
    <source>
        <dbReference type="ARBA" id="ARBA00022840"/>
    </source>
</evidence>
<feature type="transmembrane region" description="Helical" evidence="17">
    <location>
        <begin position="66"/>
        <end position="88"/>
    </location>
</feature>
<evidence type="ECO:0000256" key="4">
    <source>
        <dbReference type="ARBA" id="ARBA00022618"/>
    </source>
</evidence>
<evidence type="ECO:0000256" key="6">
    <source>
        <dbReference type="ARBA" id="ARBA00022741"/>
    </source>
</evidence>
<dbReference type="GO" id="GO:0005524">
    <property type="term" value="F:ATP binding"/>
    <property type="evidence" value="ECO:0007669"/>
    <property type="project" value="UniProtKB-UniRule"/>
</dbReference>
<keyword evidence="3" id="KW-1003">Cell membrane</keyword>
<dbReference type="GO" id="GO:0051301">
    <property type="term" value="P:cell division"/>
    <property type="evidence" value="ECO:0007669"/>
    <property type="project" value="UniProtKB-KW"/>
</dbReference>
<evidence type="ECO:0000256" key="10">
    <source>
        <dbReference type="ARBA" id="ARBA00023125"/>
    </source>
</evidence>
<dbReference type="Pfam" id="PF01580">
    <property type="entry name" value="FtsK_SpoIIIE"/>
    <property type="match status" value="1"/>
</dbReference>
<keyword evidence="20" id="KW-1185">Reference proteome</keyword>
<dbReference type="Gene3D" id="1.10.10.10">
    <property type="entry name" value="Winged helix-like DNA-binding domain superfamily/Winged helix DNA-binding domain"/>
    <property type="match status" value="1"/>
</dbReference>
<dbReference type="Pfam" id="PF13491">
    <property type="entry name" value="FtsK_4TM"/>
    <property type="match status" value="1"/>
</dbReference>
<feature type="coiled-coil region" evidence="15">
    <location>
        <begin position="346"/>
        <end position="373"/>
    </location>
</feature>
<evidence type="ECO:0000259" key="18">
    <source>
        <dbReference type="PROSITE" id="PS50901"/>
    </source>
</evidence>
<dbReference type="SUPFAM" id="SSF46785">
    <property type="entry name" value="Winged helix' DNA-binding domain"/>
    <property type="match status" value="1"/>
</dbReference>
<feature type="domain" description="FtsK" evidence="18">
    <location>
        <begin position="469"/>
        <end position="668"/>
    </location>
</feature>
<comment type="subunit">
    <text evidence="13">Homohexamer. Forms a ring that surrounds DNA.</text>
</comment>
<feature type="region of interest" description="Disordered" evidence="16">
    <location>
        <begin position="1"/>
        <end position="20"/>
    </location>
</feature>
<dbReference type="Gene3D" id="3.40.50.300">
    <property type="entry name" value="P-loop containing nucleotide triphosphate hydrolases"/>
    <property type="match status" value="1"/>
</dbReference>
<evidence type="ECO:0000256" key="15">
    <source>
        <dbReference type="SAM" id="Coils"/>
    </source>
</evidence>
<evidence type="ECO:0000256" key="11">
    <source>
        <dbReference type="ARBA" id="ARBA00023136"/>
    </source>
</evidence>
<dbReference type="InterPro" id="IPR027417">
    <property type="entry name" value="P-loop_NTPase"/>
</dbReference>
<proteinExistence type="inferred from homology"/>
<dbReference type="SMART" id="SM00382">
    <property type="entry name" value="AAA"/>
    <property type="match status" value="1"/>
</dbReference>
<protein>
    <submittedName>
        <fullName evidence="19">DNA translocase FtsK</fullName>
    </submittedName>
</protein>
<evidence type="ECO:0000313" key="20">
    <source>
        <dbReference type="Proteomes" id="UP000220251"/>
    </source>
</evidence>
<feature type="region of interest" description="Disordered" evidence="16">
    <location>
        <begin position="288"/>
        <end position="319"/>
    </location>
</feature>
<evidence type="ECO:0000256" key="5">
    <source>
        <dbReference type="ARBA" id="ARBA00022692"/>
    </source>
</evidence>
<keyword evidence="5 17" id="KW-0812">Transmembrane</keyword>
<evidence type="ECO:0000256" key="2">
    <source>
        <dbReference type="ARBA" id="ARBA00006474"/>
    </source>
</evidence>
<keyword evidence="8 14" id="KW-0067">ATP-binding</keyword>
<dbReference type="InterPro" id="IPR018541">
    <property type="entry name" value="Ftsk_gamma"/>
</dbReference>
<dbReference type="PANTHER" id="PTHR22683:SF41">
    <property type="entry name" value="DNA TRANSLOCASE FTSK"/>
    <property type="match status" value="1"/>
</dbReference>
<dbReference type="InterPro" id="IPR036390">
    <property type="entry name" value="WH_DNA-bd_sf"/>
</dbReference>
<dbReference type="GO" id="GO:0005886">
    <property type="term" value="C:plasma membrane"/>
    <property type="evidence" value="ECO:0007669"/>
    <property type="project" value="UniProtKB-SubCell"/>
</dbReference>
<dbReference type="AlphaFoldDB" id="A0A0H5DQY8"/>
<evidence type="ECO:0000313" key="19">
    <source>
        <dbReference type="EMBL" id="CRX38548.1"/>
    </source>
</evidence>
<evidence type="ECO:0000256" key="7">
    <source>
        <dbReference type="ARBA" id="ARBA00022829"/>
    </source>
</evidence>
<dbReference type="Pfam" id="PF09397">
    <property type="entry name" value="FtsK_gamma"/>
    <property type="match status" value="1"/>
</dbReference>
<feature type="transmembrane region" description="Helical" evidence="17">
    <location>
        <begin position="166"/>
        <end position="187"/>
    </location>
</feature>
<keyword evidence="12" id="KW-0131">Cell cycle</keyword>
<keyword evidence="4" id="KW-0132">Cell division</keyword>
<comment type="similarity">
    <text evidence="2">Belongs to the FtsK/SpoIIIE/SftA family.</text>
</comment>
<feature type="transmembrane region" description="Helical" evidence="17">
    <location>
        <begin position="24"/>
        <end position="46"/>
    </location>
</feature>
<dbReference type="InterPro" id="IPR003593">
    <property type="entry name" value="AAA+_ATPase"/>
</dbReference>
<dbReference type="GO" id="GO:0007059">
    <property type="term" value="P:chromosome segregation"/>
    <property type="evidence" value="ECO:0007669"/>
    <property type="project" value="UniProtKB-KW"/>
</dbReference>
<comment type="subcellular location">
    <subcellularLocation>
        <location evidence="1">Cell membrane</location>
        <topology evidence="1">Multi-pass membrane protein</topology>
    </subcellularLocation>
</comment>
<keyword evidence="11 17" id="KW-0472">Membrane</keyword>
<organism evidence="19 20">
    <name type="scientific">Estrella lausannensis</name>
    <dbReference type="NCBI Taxonomy" id="483423"/>
    <lineage>
        <taxon>Bacteria</taxon>
        <taxon>Pseudomonadati</taxon>
        <taxon>Chlamydiota</taxon>
        <taxon>Chlamydiia</taxon>
        <taxon>Parachlamydiales</taxon>
        <taxon>Candidatus Criblamydiaceae</taxon>
        <taxon>Estrella</taxon>
    </lineage>
</organism>
<keyword evidence="15" id="KW-0175">Coiled coil</keyword>
<dbReference type="InterPro" id="IPR036388">
    <property type="entry name" value="WH-like_DNA-bd_sf"/>
</dbReference>
<dbReference type="RefSeq" id="WP_239414400.1">
    <property type="nucleotide sequence ID" value="NZ_CWGJ01000012.1"/>
</dbReference>
<name>A0A0H5DQY8_9BACT</name>
<dbReference type="PANTHER" id="PTHR22683">
    <property type="entry name" value="SPORULATION PROTEIN RELATED"/>
    <property type="match status" value="1"/>
</dbReference>
<dbReference type="GO" id="GO:0003677">
    <property type="term" value="F:DNA binding"/>
    <property type="evidence" value="ECO:0007669"/>
    <property type="project" value="UniProtKB-KW"/>
</dbReference>
<reference evidence="20" key="1">
    <citation type="submission" date="2015-06" db="EMBL/GenBank/DDBJ databases">
        <authorList>
            <person name="Bertelli C."/>
        </authorList>
    </citation>
    <scope>NUCLEOTIDE SEQUENCE [LARGE SCALE GENOMIC DNA]</scope>
    <source>
        <strain evidence="20">CRIB-30</strain>
    </source>
</reference>
<accession>A0A0H5DQY8</accession>
<evidence type="ECO:0000256" key="9">
    <source>
        <dbReference type="ARBA" id="ARBA00022989"/>
    </source>
</evidence>
<feature type="region of interest" description="Disordered" evidence="16">
    <location>
        <begin position="202"/>
        <end position="222"/>
    </location>
</feature>
<feature type="binding site" evidence="14">
    <location>
        <begin position="486"/>
        <end position="493"/>
    </location>
    <ligand>
        <name>ATP</name>
        <dbReference type="ChEBI" id="CHEBI:30616"/>
    </ligand>
</feature>
<evidence type="ECO:0000256" key="3">
    <source>
        <dbReference type="ARBA" id="ARBA00022475"/>
    </source>
</evidence>
<dbReference type="InterPro" id="IPR050206">
    <property type="entry name" value="FtsK/SpoIIIE/SftA"/>
</dbReference>
<keyword evidence="6 14" id="KW-0547">Nucleotide-binding</keyword>
<gene>
    <name evidence="19" type="primary">ftsK</name>
    <name evidence="19" type="ORF">ELAC_1207</name>
</gene>
<dbReference type="InterPro" id="IPR002543">
    <property type="entry name" value="FtsK_dom"/>
</dbReference>
<evidence type="ECO:0000256" key="16">
    <source>
        <dbReference type="SAM" id="MobiDB-lite"/>
    </source>
</evidence>
<evidence type="ECO:0000256" key="12">
    <source>
        <dbReference type="ARBA" id="ARBA00023306"/>
    </source>
</evidence>
<evidence type="ECO:0000256" key="1">
    <source>
        <dbReference type="ARBA" id="ARBA00004651"/>
    </source>
</evidence>
<dbReference type="CDD" id="cd01127">
    <property type="entry name" value="TrwB_TraG_TraD_VirD4"/>
    <property type="match status" value="1"/>
</dbReference>
<dbReference type="EMBL" id="CWGJ01000012">
    <property type="protein sequence ID" value="CRX38548.1"/>
    <property type="molecule type" value="Genomic_DNA"/>
</dbReference>
<dbReference type="InterPro" id="IPR025199">
    <property type="entry name" value="FtsK_4TM"/>
</dbReference>
<sequence length="820" mass="89937">MRGKTAKTQRSAKKKPPKKERDPVITGLLVFTCSLALMISIISASFHSPPGHLMGSLGLFLGRSAIALFGVSSYAVAMFCLWAGWRLLFLKPMNNLVRKILYISLFVFSSNLLLSLLEDRAPIAAREIERLLFPGYLERGGHPHLGGTPFFYIYKDLPVVNLSKMLSSYGIALFSIALILTSFCLLFKISPSAVVDKLKGLLPERREPPPDSSAASTPLDPIDKVEELKVDEPRLVKIKTSPFATNQEKDSQREMETLMIKPQLNLTERPSLSRKNIDEFPVTVPSLFSKPAKIEETPTETSEPKPKGPAKSSLRQASSGELNPEAMLNLDRYTLPPVSLLTPAVKNDTSSLKKDLRRQAEVLEETLQSFGIEAKVGQINCGPTINSFEVHPAIGVKVQRIKTLENDIALNMEAKSIRIIAPIPGKAAVGIEIPNPSPQEVGFKDMLQAYQQGGKKFSIPILLGKSVAGEWVVSDLAKMPHLIIAGATGSGKSVCINTIVMSILMTARPDEIKMIMVDPKKVELTGYTKLPHMLSPVINEPFGACQALKWLVKEMERRYEILKHLGLRNIQSFNQRVPDEAQESSLSIEIPKKLPYIVGIIDELADLMMAAEQDIETPIARIAQMARAVGIHLILATQRPSREVITGLIKANFPTRIAFKVASRVNSQIILDEVGAESLLGNGDMLFLPPGTSHLSRAQGAYVRDEDIAKVVQYICDQAPPQYAIASFDNSIDTDNGVDDDTGGDELFRQAKEIVIKTGNASTTFLQRKLKIGYARAASLMDEMESRGIVGPQEGSKPRKVLAKGALALAEEPGVNDIDQ</sequence>